<comment type="caution">
    <text evidence="2">The sequence shown here is derived from an EMBL/GenBank/DDBJ whole genome shotgun (WGS) entry which is preliminary data.</text>
</comment>
<accession>A0AAV4MKJ8</accession>
<evidence type="ECO:0000313" key="2">
    <source>
        <dbReference type="EMBL" id="GIX72375.1"/>
    </source>
</evidence>
<reference evidence="2 3" key="1">
    <citation type="submission" date="2021-06" db="EMBL/GenBank/DDBJ databases">
        <title>Caerostris extrusa draft genome.</title>
        <authorList>
            <person name="Kono N."/>
            <person name="Arakawa K."/>
        </authorList>
    </citation>
    <scope>NUCLEOTIDE SEQUENCE [LARGE SCALE GENOMIC DNA]</scope>
</reference>
<evidence type="ECO:0000313" key="3">
    <source>
        <dbReference type="Proteomes" id="UP001054945"/>
    </source>
</evidence>
<name>A0AAV4MKJ8_CAEEX</name>
<feature type="compositionally biased region" description="Basic and acidic residues" evidence="1">
    <location>
        <begin position="42"/>
        <end position="60"/>
    </location>
</feature>
<gene>
    <name evidence="2" type="ORF">CEXT_266131</name>
</gene>
<evidence type="ECO:0000256" key="1">
    <source>
        <dbReference type="SAM" id="MobiDB-lite"/>
    </source>
</evidence>
<feature type="compositionally biased region" description="Low complexity" evidence="1">
    <location>
        <begin position="77"/>
        <end position="87"/>
    </location>
</feature>
<feature type="compositionally biased region" description="Basic and acidic residues" evidence="1">
    <location>
        <begin position="25"/>
        <end position="34"/>
    </location>
</feature>
<proteinExistence type="predicted"/>
<protein>
    <submittedName>
        <fullName evidence="2">Uncharacterized protein</fullName>
    </submittedName>
</protein>
<keyword evidence="3" id="KW-1185">Reference proteome</keyword>
<dbReference type="Proteomes" id="UP001054945">
    <property type="component" value="Unassembled WGS sequence"/>
</dbReference>
<feature type="compositionally biased region" description="Basic and acidic residues" evidence="1">
    <location>
        <begin position="94"/>
        <end position="106"/>
    </location>
</feature>
<sequence>MGLANWILSLPENHPPGFHKTHSIGQEKDTERTQKFPRRRRTSDSESWRYRNQNPRRDEGSSDEPSPARSRDMQFYTATRSTSSSTRPVPTEFEEPRLHQESKNHESDEEDLHYVRHTY</sequence>
<dbReference type="EMBL" id="BPLR01002309">
    <property type="protein sequence ID" value="GIX72375.1"/>
    <property type="molecule type" value="Genomic_DNA"/>
</dbReference>
<feature type="region of interest" description="Disordered" evidence="1">
    <location>
        <begin position="1"/>
        <end position="119"/>
    </location>
</feature>
<organism evidence="2 3">
    <name type="scientific">Caerostris extrusa</name>
    <name type="common">Bark spider</name>
    <name type="synonym">Caerostris bankana</name>
    <dbReference type="NCBI Taxonomy" id="172846"/>
    <lineage>
        <taxon>Eukaryota</taxon>
        <taxon>Metazoa</taxon>
        <taxon>Ecdysozoa</taxon>
        <taxon>Arthropoda</taxon>
        <taxon>Chelicerata</taxon>
        <taxon>Arachnida</taxon>
        <taxon>Araneae</taxon>
        <taxon>Araneomorphae</taxon>
        <taxon>Entelegynae</taxon>
        <taxon>Araneoidea</taxon>
        <taxon>Araneidae</taxon>
        <taxon>Caerostris</taxon>
    </lineage>
</organism>
<dbReference type="AlphaFoldDB" id="A0AAV4MKJ8"/>